<accession>A0A6B2R4C3</accession>
<evidence type="ECO:0000256" key="8">
    <source>
        <dbReference type="RuleBase" id="RU364068"/>
    </source>
</evidence>
<evidence type="ECO:0000256" key="1">
    <source>
        <dbReference type="ARBA" id="ARBA00001033"/>
    </source>
</evidence>
<dbReference type="PANTHER" id="PTHR20854:SF4">
    <property type="entry name" value="INOSITOL-1-MONOPHOSPHATASE-RELATED"/>
    <property type="match status" value="1"/>
</dbReference>
<dbReference type="SUPFAM" id="SSF56655">
    <property type="entry name" value="Carbohydrate phosphatase"/>
    <property type="match status" value="1"/>
</dbReference>
<dbReference type="GO" id="GO:0008934">
    <property type="term" value="F:inositol monophosphate 1-phosphatase activity"/>
    <property type="evidence" value="ECO:0007669"/>
    <property type="project" value="InterPro"/>
</dbReference>
<dbReference type="PROSITE" id="PS00630">
    <property type="entry name" value="IMP_2"/>
    <property type="match status" value="1"/>
</dbReference>
<keyword evidence="4 7" id="KW-0479">Metal-binding</keyword>
<evidence type="ECO:0000256" key="4">
    <source>
        <dbReference type="ARBA" id="ARBA00022723"/>
    </source>
</evidence>
<dbReference type="PROSITE" id="PS00629">
    <property type="entry name" value="IMP_1"/>
    <property type="match status" value="1"/>
</dbReference>
<dbReference type="Pfam" id="PF00459">
    <property type="entry name" value="Inositol_P"/>
    <property type="match status" value="1"/>
</dbReference>
<dbReference type="CDD" id="cd01639">
    <property type="entry name" value="IMPase"/>
    <property type="match status" value="1"/>
</dbReference>
<feature type="binding site" evidence="7">
    <location>
        <position position="91"/>
    </location>
    <ligand>
        <name>Mg(2+)</name>
        <dbReference type="ChEBI" id="CHEBI:18420"/>
        <label>1</label>
        <note>catalytic</note>
    </ligand>
</feature>
<feature type="binding site" evidence="7">
    <location>
        <position position="67"/>
    </location>
    <ligand>
        <name>Mg(2+)</name>
        <dbReference type="ChEBI" id="CHEBI:18420"/>
        <label>1</label>
        <note>catalytic</note>
    </ligand>
</feature>
<feature type="binding site" evidence="7">
    <location>
        <position position="88"/>
    </location>
    <ligand>
        <name>Mg(2+)</name>
        <dbReference type="ChEBI" id="CHEBI:18420"/>
        <label>1</label>
        <note>catalytic</note>
    </ligand>
</feature>
<dbReference type="AlphaFoldDB" id="A0A6B2R4C3"/>
<comment type="caution">
    <text evidence="9">The sequence shown here is derived from an EMBL/GenBank/DDBJ whole genome shotgun (WGS) entry which is preliminary data.</text>
</comment>
<dbReference type="GO" id="GO:0006020">
    <property type="term" value="P:inositol metabolic process"/>
    <property type="evidence" value="ECO:0007669"/>
    <property type="project" value="TreeGrafter"/>
</dbReference>
<organism evidence="9">
    <name type="scientific">Sheuella amnicola</name>
    <dbReference type="NCBI Taxonomy" id="2707330"/>
    <lineage>
        <taxon>Bacteria</taxon>
        <taxon>Pseudomonadati</taxon>
        <taxon>Pseudomonadota</taxon>
        <taxon>Betaproteobacteria</taxon>
        <taxon>Burkholderiales</taxon>
        <taxon>Alcaligenaceae</taxon>
        <taxon>Sheuella</taxon>
    </lineage>
</organism>
<dbReference type="PANTHER" id="PTHR20854">
    <property type="entry name" value="INOSITOL MONOPHOSPHATASE"/>
    <property type="match status" value="1"/>
</dbReference>
<evidence type="ECO:0000256" key="6">
    <source>
        <dbReference type="ARBA" id="ARBA00022842"/>
    </source>
</evidence>
<keyword evidence="5 8" id="KW-0378">Hydrolase</keyword>
<dbReference type="GO" id="GO:0046854">
    <property type="term" value="P:phosphatidylinositol phosphate biosynthetic process"/>
    <property type="evidence" value="ECO:0007669"/>
    <property type="project" value="InterPro"/>
</dbReference>
<dbReference type="Gene3D" id="3.40.190.80">
    <property type="match status" value="1"/>
</dbReference>
<evidence type="ECO:0000256" key="7">
    <source>
        <dbReference type="PIRSR" id="PIRSR600760-2"/>
    </source>
</evidence>
<dbReference type="InterPro" id="IPR033942">
    <property type="entry name" value="IMPase"/>
</dbReference>
<gene>
    <name evidence="9" type="ORF">G3I67_11605</name>
</gene>
<dbReference type="RefSeq" id="WP_163655501.1">
    <property type="nucleotide sequence ID" value="NZ_JAAGRN010000007.1"/>
</dbReference>
<dbReference type="InterPro" id="IPR020550">
    <property type="entry name" value="Inositol_monophosphatase_CS"/>
</dbReference>
<dbReference type="Gene3D" id="3.30.540.10">
    <property type="entry name" value="Fructose-1,6-Bisphosphatase, subunit A, domain 1"/>
    <property type="match status" value="1"/>
</dbReference>
<sequence length="266" mass="28942">MHPMLNTAIKAARRAGSIINRASIDLDRVQVSRKGPRDYVTEVDHAAEEAIIDVLRTAYPDHAFLGEESGQIGHPESGDFPENEWVIDPLDGTTNFIHGFPTYAVSIALRQRGQIMHSVIFDPTRNELFTASRGGGAFLNDRRVRVSSQTRFHDALLGARWPGSKVPDDLAAPRFAEMAQTAAGVRRTGSCVLDLAYVAVGRLDGFCGFGLKQWDMAAASLLVLEAGGLIADLEGEQTWMESGNVLAATPKIFTQMLAHLQGQANK</sequence>
<proteinExistence type="inferred from homology"/>
<dbReference type="GO" id="GO:0046872">
    <property type="term" value="F:metal ion binding"/>
    <property type="evidence" value="ECO:0007669"/>
    <property type="project" value="UniProtKB-KW"/>
</dbReference>
<name>A0A6B2R4C3_9BURK</name>
<comment type="catalytic activity">
    <reaction evidence="1 8">
        <text>a myo-inositol phosphate + H2O = myo-inositol + phosphate</text>
        <dbReference type="Rhea" id="RHEA:24056"/>
        <dbReference type="ChEBI" id="CHEBI:15377"/>
        <dbReference type="ChEBI" id="CHEBI:17268"/>
        <dbReference type="ChEBI" id="CHEBI:43474"/>
        <dbReference type="ChEBI" id="CHEBI:84139"/>
        <dbReference type="EC" id="3.1.3.25"/>
    </reaction>
</comment>
<dbReference type="PRINTS" id="PR01959">
    <property type="entry name" value="SBIMPHPHTASE"/>
</dbReference>
<dbReference type="FunFam" id="3.30.540.10:FF:000003">
    <property type="entry name" value="Inositol-1-monophosphatase"/>
    <property type="match status" value="1"/>
</dbReference>
<evidence type="ECO:0000313" key="9">
    <source>
        <dbReference type="EMBL" id="NDY83877.1"/>
    </source>
</evidence>
<comment type="similarity">
    <text evidence="3 8">Belongs to the inositol monophosphatase superfamily.</text>
</comment>
<dbReference type="PRINTS" id="PR00377">
    <property type="entry name" value="IMPHPHTASES"/>
</dbReference>
<evidence type="ECO:0000256" key="5">
    <source>
        <dbReference type="ARBA" id="ARBA00022801"/>
    </source>
</evidence>
<dbReference type="EMBL" id="JAAGRN010000007">
    <property type="protein sequence ID" value="NDY83877.1"/>
    <property type="molecule type" value="Genomic_DNA"/>
</dbReference>
<reference evidence="9" key="1">
    <citation type="submission" date="2020-02" db="EMBL/GenBank/DDBJ databases">
        <authorList>
            <person name="Chen W.-M."/>
        </authorList>
    </citation>
    <scope>NUCLEOTIDE SEQUENCE</scope>
    <source>
        <strain evidence="9">NBD-18</strain>
    </source>
</reference>
<dbReference type="EC" id="3.1.3.25" evidence="8"/>
<feature type="binding site" evidence="7">
    <location>
        <position position="215"/>
    </location>
    <ligand>
        <name>Mg(2+)</name>
        <dbReference type="ChEBI" id="CHEBI:18420"/>
        <label>1</label>
        <note>catalytic</note>
    </ligand>
</feature>
<dbReference type="GO" id="GO:0007165">
    <property type="term" value="P:signal transduction"/>
    <property type="evidence" value="ECO:0007669"/>
    <property type="project" value="TreeGrafter"/>
</dbReference>
<evidence type="ECO:0000256" key="2">
    <source>
        <dbReference type="ARBA" id="ARBA00001946"/>
    </source>
</evidence>
<dbReference type="InterPro" id="IPR000760">
    <property type="entry name" value="Inositol_monophosphatase-like"/>
</dbReference>
<dbReference type="InterPro" id="IPR020583">
    <property type="entry name" value="Inositol_monoP_metal-BS"/>
</dbReference>
<evidence type="ECO:0000256" key="3">
    <source>
        <dbReference type="ARBA" id="ARBA00009759"/>
    </source>
</evidence>
<dbReference type="InterPro" id="IPR022337">
    <property type="entry name" value="Inositol_monophosphatase_SuhB"/>
</dbReference>
<comment type="cofactor">
    <cofactor evidence="2 7 8">
        <name>Mg(2+)</name>
        <dbReference type="ChEBI" id="CHEBI:18420"/>
    </cofactor>
</comment>
<feature type="binding site" evidence="7">
    <location>
        <position position="90"/>
    </location>
    <ligand>
        <name>Mg(2+)</name>
        <dbReference type="ChEBI" id="CHEBI:18420"/>
        <label>2</label>
    </ligand>
</feature>
<protein>
    <recommendedName>
        <fullName evidence="8">Inositol-1-monophosphatase</fullName>
        <ecNumber evidence="8">3.1.3.25</ecNumber>
    </recommendedName>
</protein>
<keyword evidence="6 7" id="KW-0460">Magnesium</keyword>